<name>A0A1M7JPY3_9FLAO</name>
<dbReference type="STRING" id="178356.SAMN05216269_10548"/>
<dbReference type="EMBL" id="FRCL01000005">
    <property type="protein sequence ID" value="SHM55064.1"/>
    <property type="molecule type" value="Genomic_DNA"/>
</dbReference>
<dbReference type="Pfam" id="PF19643">
    <property type="entry name" value="DUF6146"/>
    <property type="match status" value="1"/>
</dbReference>
<protein>
    <recommendedName>
        <fullName evidence="3">Lipoprotein</fullName>
    </recommendedName>
</protein>
<dbReference type="AlphaFoldDB" id="A0A1M7JPY3"/>
<dbReference type="PROSITE" id="PS51257">
    <property type="entry name" value="PROKAR_LIPOPROTEIN"/>
    <property type="match status" value="1"/>
</dbReference>
<evidence type="ECO:0008006" key="3">
    <source>
        <dbReference type="Google" id="ProtNLM"/>
    </source>
</evidence>
<accession>A0A1M7JPY3</accession>
<dbReference type="InterPro" id="IPR046144">
    <property type="entry name" value="DUF6146"/>
</dbReference>
<proteinExistence type="predicted"/>
<organism evidence="1 2">
    <name type="scientific">Flavobacterium xinjiangense</name>
    <dbReference type="NCBI Taxonomy" id="178356"/>
    <lineage>
        <taxon>Bacteria</taxon>
        <taxon>Pseudomonadati</taxon>
        <taxon>Bacteroidota</taxon>
        <taxon>Flavobacteriia</taxon>
        <taxon>Flavobacteriales</taxon>
        <taxon>Flavobacteriaceae</taxon>
        <taxon>Flavobacterium</taxon>
    </lineage>
</organism>
<dbReference type="Proteomes" id="UP000184092">
    <property type="component" value="Unassembled WGS sequence"/>
</dbReference>
<reference evidence="2" key="1">
    <citation type="submission" date="2016-11" db="EMBL/GenBank/DDBJ databases">
        <authorList>
            <person name="Varghese N."/>
            <person name="Submissions S."/>
        </authorList>
    </citation>
    <scope>NUCLEOTIDE SEQUENCE [LARGE SCALE GENOMIC DNA]</scope>
    <source>
        <strain evidence="2">CGMCC 1.2749</strain>
    </source>
</reference>
<gene>
    <name evidence="1" type="ORF">SAMN05216269_10548</name>
</gene>
<evidence type="ECO:0000313" key="2">
    <source>
        <dbReference type="Proteomes" id="UP000184092"/>
    </source>
</evidence>
<keyword evidence="2" id="KW-1185">Reference proteome</keyword>
<evidence type="ECO:0000313" key="1">
    <source>
        <dbReference type="EMBL" id="SHM55064.1"/>
    </source>
</evidence>
<sequence>MMKSSVYIVLVLIVLASLFSCKTSKTTLPNTAKTVAQGDPVRIANDKLEYEVIIIDPGFSTWLVSTALPRNYYSQNYLENKNRIWVSEWNSRVLQPMRYNPNLYEMTINYDPNVDYGYEVNYLIYNYMVYFQNRYKQKLFGHVPLR</sequence>